<keyword evidence="2" id="KW-1185">Reference proteome</keyword>
<gene>
    <name evidence="1" type="ORF">GCM10008937_23220</name>
</gene>
<evidence type="ECO:0000313" key="2">
    <source>
        <dbReference type="Proteomes" id="UP001500191"/>
    </source>
</evidence>
<reference evidence="2" key="1">
    <citation type="journal article" date="2019" name="Int. J. Syst. Evol. Microbiol.">
        <title>The Global Catalogue of Microorganisms (GCM) 10K type strain sequencing project: providing services to taxonomists for standard genome sequencing and annotation.</title>
        <authorList>
            <consortium name="The Broad Institute Genomics Platform"/>
            <consortium name="The Broad Institute Genome Sequencing Center for Infectious Disease"/>
            <person name="Wu L."/>
            <person name="Ma J."/>
        </authorList>
    </citation>
    <scope>NUCLEOTIDE SEQUENCE [LARGE SCALE GENOMIC DNA]</scope>
    <source>
        <strain evidence="2">JCM 14368</strain>
    </source>
</reference>
<comment type="caution">
    <text evidence="1">The sequence shown here is derived from an EMBL/GenBank/DDBJ whole genome shotgun (WGS) entry which is preliminary data.</text>
</comment>
<sequence>MPGVTDPDLLVRARKLMGLYRGGVGGERGNAGRRLGAFLREHDLTLFDLDPSLPVSQDLAALDAWRESAALLTRLGTDAQDDALTALVDADDLTEPEMRRLMDAVDLHRLAEVRVDGWAALDGLDPAALRQAAAAITPADVLAAQGSLAARLRFAAARQLYFRTHPPRLIRTETPTQAAFVRGLIETLTGHPTLPPDPEGVRAHLNAQQLARVRALTATFLPEAERRAAQAAREFGEALARQEPG</sequence>
<proteinExistence type="predicted"/>
<name>A0ABP3MAR2_9DEIO</name>
<dbReference type="Proteomes" id="UP001500191">
    <property type="component" value="Unassembled WGS sequence"/>
</dbReference>
<organism evidence="1 2">
    <name type="scientific">Deinococcus depolymerans</name>
    <dbReference type="NCBI Taxonomy" id="392408"/>
    <lineage>
        <taxon>Bacteria</taxon>
        <taxon>Thermotogati</taxon>
        <taxon>Deinococcota</taxon>
        <taxon>Deinococci</taxon>
        <taxon>Deinococcales</taxon>
        <taxon>Deinococcaceae</taxon>
        <taxon>Deinococcus</taxon>
    </lineage>
</organism>
<dbReference type="EMBL" id="BAAADB010000021">
    <property type="protein sequence ID" value="GAA0514839.1"/>
    <property type="molecule type" value="Genomic_DNA"/>
</dbReference>
<evidence type="ECO:0000313" key="1">
    <source>
        <dbReference type="EMBL" id="GAA0514839.1"/>
    </source>
</evidence>
<accession>A0ABP3MAR2</accession>
<evidence type="ECO:0008006" key="3">
    <source>
        <dbReference type="Google" id="ProtNLM"/>
    </source>
</evidence>
<protein>
    <recommendedName>
        <fullName evidence="3">DUF2336 domain-containing protein</fullName>
    </recommendedName>
</protein>